<reference evidence="2 3" key="1">
    <citation type="submission" date="2014-07" db="EMBL/GenBank/DDBJ databases">
        <title>Methanogenic archaea and the global carbon cycle.</title>
        <authorList>
            <person name="Henriksen J.R."/>
            <person name="Luke J."/>
            <person name="Reinhart S."/>
            <person name="Benedict M.N."/>
            <person name="Youngblut N.D."/>
            <person name="Metcalf M.E."/>
            <person name="Whitaker R.J."/>
            <person name="Metcalf W.W."/>
        </authorList>
    </citation>
    <scope>NUCLEOTIDE SEQUENCE [LARGE SCALE GENOMIC DNA]</scope>
    <source>
        <strain evidence="2 3">CHTI-55</strain>
    </source>
</reference>
<evidence type="ECO:0000313" key="2">
    <source>
        <dbReference type="EMBL" id="AKB16575.1"/>
    </source>
</evidence>
<dbReference type="Proteomes" id="UP000056925">
    <property type="component" value="Chromosome"/>
</dbReference>
<keyword evidence="1" id="KW-0472">Membrane</keyword>
<keyword evidence="1" id="KW-0812">Transmembrane</keyword>
<accession>A0A0E3NJH8</accession>
<dbReference type="HOGENOM" id="CLU_1922841_0_0_2"/>
<organism evidence="2 3">
    <name type="scientific">Methanosarcina thermophila CHTI-55</name>
    <dbReference type="NCBI Taxonomy" id="1434121"/>
    <lineage>
        <taxon>Archaea</taxon>
        <taxon>Methanobacteriati</taxon>
        <taxon>Methanobacteriota</taxon>
        <taxon>Stenosarchaea group</taxon>
        <taxon>Methanomicrobia</taxon>
        <taxon>Methanosarcinales</taxon>
        <taxon>Methanosarcinaceae</taxon>
        <taxon>Methanosarcina</taxon>
    </lineage>
</organism>
<protein>
    <submittedName>
        <fullName evidence="2">Uncharacterized protein</fullName>
    </submittedName>
</protein>
<dbReference type="AlphaFoldDB" id="A0A0E3NJH8"/>
<dbReference type="KEGG" id="mthe:MSTHC_2257"/>
<name>A0A0E3NJH8_METTE</name>
<evidence type="ECO:0000313" key="3">
    <source>
        <dbReference type="Proteomes" id="UP000056925"/>
    </source>
</evidence>
<feature type="transmembrane region" description="Helical" evidence="1">
    <location>
        <begin position="93"/>
        <end position="117"/>
    </location>
</feature>
<evidence type="ECO:0000256" key="1">
    <source>
        <dbReference type="SAM" id="Phobius"/>
    </source>
</evidence>
<gene>
    <name evidence="2" type="ORF">MSTHC_2257</name>
</gene>
<proteinExistence type="predicted"/>
<dbReference type="EMBL" id="CP009502">
    <property type="protein sequence ID" value="AKB16575.1"/>
    <property type="molecule type" value="Genomic_DNA"/>
</dbReference>
<keyword evidence="1" id="KW-1133">Transmembrane helix</keyword>
<sequence length="131" mass="15293">MKSPVIVHKILAFSPKHFFYCFFPCSCHNSGVQFINSSPEPARQNNGSEIFPFSIFRFRRNIRTVKVIIAKLRKNFKGCFFNFGFGDEGGNKYLSFFICLFFFVCLLSFSFVCFLFCQICASPLLWRQIFV</sequence>